<dbReference type="AlphaFoldDB" id="A0A0R0FY66"/>
<feature type="signal peptide" evidence="2">
    <location>
        <begin position="1"/>
        <end position="17"/>
    </location>
</feature>
<feature type="compositionally biased region" description="Low complexity" evidence="1">
    <location>
        <begin position="214"/>
        <end position="226"/>
    </location>
</feature>
<dbReference type="InParanoid" id="A0A0R0FY66"/>
<feature type="chain" id="PRO_5014521180" description="Retrotransposon Copia-like N-terminal domain-containing protein" evidence="2">
    <location>
        <begin position="18"/>
        <end position="318"/>
    </location>
</feature>
<dbReference type="Proteomes" id="UP000008827">
    <property type="component" value="Chromosome 16"/>
</dbReference>
<dbReference type="EnsemblPlants" id="KRH08195">
    <property type="protein sequence ID" value="KRH08195"/>
    <property type="gene ID" value="GLYMA_16G135300"/>
</dbReference>
<accession>A0A0R0FY66</accession>
<feature type="region of interest" description="Disordered" evidence="1">
    <location>
        <begin position="211"/>
        <end position="244"/>
    </location>
</feature>
<evidence type="ECO:0000256" key="2">
    <source>
        <dbReference type="SAM" id="SignalP"/>
    </source>
</evidence>
<dbReference type="Gramene" id="KRH08195">
    <property type="protein sequence ID" value="KRH08195"/>
    <property type="gene ID" value="GLYMA_16G135300"/>
</dbReference>
<reference evidence="4" key="2">
    <citation type="submission" date="2018-02" db="UniProtKB">
        <authorList>
            <consortium name="EnsemblPlants"/>
        </authorList>
    </citation>
    <scope>IDENTIFICATION</scope>
    <source>
        <strain evidence="4">Williams 82</strain>
    </source>
</reference>
<evidence type="ECO:0000313" key="3">
    <source>
        <dbReference type="EMBL" id="KRH08195.1"/>
    </source>
</evidence>
<reference evidence="3" key="3">
    <citation type="submission" date="2018-07" db="EMBL/GenBank/DDBJ databases">
        <title>WGS assembly of Glycine max.</title>
        <authorList>
            <person name="Schmutz J."/>
            <person name="Cannon S."/>
            <person name="Schlueter J."/>
            <person name="Ma J."/>
            <person name="Mitros T."/>
            <person name="Nelson W."/>
            <person name="Hyten D."/>
            <person name="Song Q."/>
            <person name="Thelen J."/>
            <person name="Cheng J."/>
            <person name="Xu D."/>
            <person name="Hellsten U."/>
            <person name="May G."/>
            <person name="Yu Y."/>
            <person name="Sakurai T."/>
            <person name="Umezawa T."/>
            <person name="Bhattacharyya M."/>
            <person name="Sandhu D."/>
            <person name="Valliyodan B."/>
            <person name="Lindquist E."/>
            <person name="Peto M."/>
            <person name="Grant D."/>
            <person name="Shu S."/>
            <person name="Goodstein D."/>
            <person name="Barry K."/>
            <person name="Futrell-Griggs M."/>
            <person name="Abernathy B."/>
            <person name="Du J."/>
            <person name="Tian Z."/>
            <person name="Zhu L."/>
            <person name="Gill N."/>
            <person name="Joshi T."/>
            <person name="Libault M."/>
            <person name="Sethuraman A."/>
            <person name="Zhang X."/>
            <person name="Shinozaki K."/>
            <person name="Nguyen H."/>
            <person name="Wing R."/>
            <person name="Cregan P."/>
            <person name="Specht J."/>
            <person name="Grimwood J."/>
            <person name="Rokhsar D."/>
            <person name="Stacey G."/>
            <person name="Shoemaker R."/>
            <person name="Jackson S."/>
        </authorList>
    </citation>
    <scope>NUCLEOTIDE SEQUENCE</scope>
    <source>
        <tissue evidence="3">Callus</tissue>
    </source>
</reference>
<reference evidence="3 4" key="1">
    <citation type="journal article" date="2010" name="Nature">
        <title>Genome sequence of the palaeopolyploid soybean.</title>
        <authorList>
            <person name="Schmutz J."/>
            <person name="Cannon S.B."/>
            <person name="Schlueter J."/>
            <person name="Ma J."/>
            <person name="Mitros T."/>
            <person name="Nelson W."/>
            <person name="Hyten D.L."/>
            <person name="Song Q."/>
            <person name="Thelen J.J."/>
            <person name="Cheng J."/>
            <person name="Xu D."/>
            <person name="Hellsten U."/>
            <person name="May G.D."/>
            <person name="Yu Y."/>
            <person name="Sakurai T."/>
            <person name="Umezawa T."/>
            <person name="Bhattacharyya M.K."/>
            <person name="Sandhu D."/>
            <person name="Valliyodan B."/>
            <person name="Lindquist E."/>
            <person name="Peto M."/>
            <person name="Grant D."/>
            <person name="Shu S."/>
            <person name="Goodstein D."/>
            <person name="Barry K."/>
            <person name="Futrell-Griggs M."/>
            <person name="Abernathy B."/>
            <person name="Du J."/>
            <person name="Tian Z."/>
            <person name="Zhu L."/>
            <person name="Gill N."/>
            <person name="Joshi T."/>
            <person name="Libault M."/>
            <person name="Sethuraman A."/>
            <person name="Zhang X.-C."/>
            <person name="Shinozaki K."/>
            <person name="Nguyen H.T."/>
            <person name="Wing R.A."/>
            <person name="Cregan P."/>
            <person name="Specht J."/>
            <person name="Grimwood J."/>
            <person name="Rokhsar D."/>
            <person name="Stacey G."/>
            <person name="Shoemaker R.C."/>
            <person name="Jackson S.A."/>
        </authorList>
    </citation>
    <scope>NUCLEOTIDE SEQUENCE [LARGE SCALE GENOMIC DNA]</scope>
    <source>
        <strain evidence="4">cv. Williams 82</strain>
        <tissue evidence="3">Callus</tissue>
    </source>
</reference>
<proteinExistence type="predicted"/>
<dbReference type="PANTHER" id="PTHR47481:SF2">
    <property type="entry name" value="RETROTRANSPOSON GAG DOMAIN-CONTAINING PROTEIN"/>
    <property type="match status" value="1"/>
</dbReference>
<keyword evidence="2" id="KW-0732">Signal</keyword>
<dbReference type="Pfam" id="PF14223">
    <property type="entry name" value="Retrotran_gag_2"/>
    <property type="match status" value="1"/>
</dbReference>
<evidence type="ECO:0000313" key="4">
    <source>
        <dbReference type="EnsemblPlants" id="KRH08195"/>
    </source>
</evidence>
<dbReference type="PANTHER" id="PTHR47481">
    <property type="match status" value="1"/>
</dbReference>
<name>A0A0R0FY66_SOYBN</name>
<evidence type="ECO:0008006" key="6">
    <source>
        <dbReference type="Google" id="ProtNLM"/>
    </source>
</evidence>
<gene>
    <name evidence="3" type="ORF">GLYMA_16G135300</name>
</gene>
<protein>
    <recommendedName>
        <fullName evidence="6">Retrotransposon Copia-like N-terminal domain-containing protein</fullName>
    </recommendedName>
</protein>
<keyword evidence="5" id="KW-1185">Reference proteome</keyword>
<feature type="compositionally biased region" description="Polar residues" evidence="1">
    <location>
        <begin position="227"/>
        <end position="244"/>
    </location>
</feature>
<sequence>MTSFSLNIGNFITFILTLTNYPLWCEQALALAESQDLVGHLTNNDPAPPQYTTPNSNDTTNIENFVPKLIDEFIAWCKTDRLLRGSIIGTLPMLFGLHLKIHMRKTRKNITYLRKEDDQSIGEHIRTFKGLCKNLVAIGKHVPDKEKVFYLLTSLGNEYEPFTTTMIKPPRPSYSELISQLQSHDQRHNWFSHHSNTHNSSTPQVAFYGEQQRSRQFSSQHQRNSQTFTSTGRGFQAQPPNNQNKSQILMSTQQRCPPPPGQRCMTLTEREQYQNEKCQYCDKMGHVAKICWWVSKKPTQSDDIPQALATLTLDNTIA</sequence>
<dbReference type="OMA" id="HRITPME"/>
<evidence type="ECO:0000313" key="5">
    <source>
        <dbReference type="Proteomes" id="UP000008827"/>
    </source>
</evidence>
<evidence type="ECO:0000256" key="1">
    <source>
        <dbReference type="SAM" id="MobiDB-lite"/>
    </source>
</evidence>
<organism evidence="3">
    <name type="scientific">Glycine max</name>
    <name type="common">Soybean</name>
    <name type="synonym">Glycine hispida</name>
    <dbReference type="NCBI Taxonomy" id="3847"/>
    <lineage>
        <taxon>Eukaryota</taxon>
        <taxon>Viridiplantae</taxon>
        <taxon>Streptophyta</taxon>
        <taxon>Embryophyta</taxon>
        <taxon>Tracheophyta</taxon>
        <taxon>Spermatophyta</taxon>
        <taxon>Magnoliopsida</taxon>
        <taxon>eudicotyledons</taxon>
        <taxon>Gunneridae</taxon>
        <taxon>Pentapetalae</taxon>
        <taxon>rosids</taxon>
        <taxon>fabids</taxon>
        <taxon>Fabales</taxon>
        <taxon>Fabaceae</taxon>
        <taxon>Papilionoideae</taxon>
        <taxon>50 kb inversion clade</taxon>
        <taxon>NPAAA clade</taxon>
        <taxon>indigoferoid/millettioid clade</taxon>
        <taxon>Phaseoleae</taxon>
        <taxon>Glycine</taxon>
        <taxon>Glycine subgen. Soja</taxon>
    </lineage>
</organism>
<dbReference type="EMBL" id="CM000849">
    <property type="protein sequence ID" value="KRH08195.1"/>
    <property type="molecule type" value="Genomic_DNA"/>
</dbReference>